<feature type="region of interest" description="Disordered" evidence="1">
    <location>
        <begin position="1"/>
        <end position="99"/>
    </location>
</feature>
<reference evidence="2 3" key="1">
    <citation type="submission" date="2024-04" db="EMBL/GenBank/DDBJ databases">
        <authorList>
            <person name="Fracassetti M."/>
        </authorList>
    </citation>
    <scope>NUCLEOTIDE SEQUENCE [LARGE SCALE GENOMIC DNA]</scope>
</reference>
<feature type="compositionally biased region" description="Basic residues" evidence="1">
    <location>
        <begin position="9"/>
        <end position="19"/>
    </location>
</feature>
<accession>A0AAV2CGI8</accession>
<name>A0AAV2CGI8_9ROSI</name>
<keyword evidence="3" id="KW-1185">Reference proteome</keyword>
<evidence type="ECO:0000313" key="3">
    <source>
        <dbReference type="Proteomes" id="UP001497516"/>
    </source>
</evidence>
<organism evidence="2 3">
    <name type="scientific">Linum trigynum</name>
    <dbReference type="NCBI Taxonomy" id="586398"/>
    <lineage>
        <taxon>Eukaryota</taxon>
        <taxon>Viridiplantae</taxon>
        <taxon>Streptophyta</taxon>
        <taxon>Embryophyta</taxon>
        <taxon>Tracheophyta</taxon>
        <taxon>Spermatophyta</taxon>
        <taxon>Magnoliopsida</taxon>
        <taxon>eudicotyledons</taxon>
        <taxon>Gunneridae</taxon>
        <taxon>Pentapetalae</taxon>
        <taxon>rosids</taxon>
        <taxon>fabids</taxon>
        <taxon>Malpighiales</taxon>
        <taxon>Linaceae</taxon>
        <taxon>Linum</taxon>
    </lineage>
</organism>
<feature type="compositionally biased region" description="Basic and acidic residues" evidence="1">
    <location>
        <begin position="57"/>
        <end position="74"/>
    </location>
</feature>
<proteinExistence type="predicted"/>
<sequence>MASVERRGSRWPRRRRRSKGRDGVNGMAVSKSGRSATAEHDGKMIWSSPSPLASLDDDTKTTETSVENKRRLQEETTEEDSDDDGRWRQSCVFEREMGV</sequence>
<dbReference type="AlphaFoldDB" id="A0AAV2CGI8"/>
<gene>
    <name evidence="2" type="ORF">LTRI10_LOCUS2763</name>
</gene>
<protein>
    <submittedName>
        <fullName evidence="2">Uncharacterized protein</fullName>
    </submittedName>
</protein>
<evidence type="ECO:0000313" key="2">
    <source>
        <dbReference type="EMBL" id="CAL1354983.1"/>
    </source>
</evidence>
<evidence type="ECO:0000256" key="1">
    <source>
        <dbReference type="SAM" id="MobiDB-lite"/>
    </source>
</evidence>
<dbReference type="Proteomes" id="UP001497516">
    <property type="component" value="Chromosome 1"/>
</dbReference>
<dbReference type="EMBL" id="OZ034813">
    <property type="protein sequence ID" value="CAL1354983.1"/>
    <property type="molecule type" value="Genomic_DNA"/>
</dbReference>